<protein>
    <recommendedName>
        <fullName evidence="3">TATA-box binding</fullName>
    </recommendedName>
</protein>
<gene>
    <name evidence="1" type="ORF">HMI01_22670</name>
</gene>
<name>A0ABQ0VW09_9BACI</name>
<dbReference type="Pfam" id="PF08680">
    <property type="entry name" value="DUF1779"/>
    <property type="match status" value="1"/>
</dbReference>
<dbReference type="Proteomes" id="UP000321773">
    <property type="component" value="Unassembled WGS sequence"/>
</dbReference>
<reference evidence="1 2" key="1">
    <citation type="submission" date="2019-07" db="EMBL/GenBank/DDBJ databases">
        <title>Whole genome shotgun sequence of Halolactibacillus miurensis NBRC 100873.</title>
        <authorList>
            <person name="Hosoyama A."/>
            <person name="Uohara A."/>
            <person name="Ohji S."/>
            <person name="Ichikawa N."/>
        </authorList>
    </citation>
    <scope>NUCLEOTIDE SEQUENCE [LARGE SCALE GENOMIC DNA]</scope>
    <source>
        <strain evidence="1 2">NBRC 100873</strain>
    </source>
</reference>
<keyword evidence="2" id="KW-1185">Reference proteome</keyword>
<dbReference type="SUPFAM" id="SSF143842">
    <property type="entry name" value="YwmB-like"/>
    <property type="match status" value="1"/>
</dbReference>
<organism evidence="1 2">
    <name type="scientific">Halolactibacillus miurensis</name>
    <dbReference type="NCBI Taxonomy" id="306541"/>
    <lineage>
        <taxon>Bacteria</taxon>
        <taxon>Bacillati</taxon>
        <taxon>Bacillota</taxon>
        <taxon>Bacilli</taxon>
        <taxon>Bacillales</taxon>
        <taxon>Bacillaceae</taxon>
        <taxon>Halolactibacillus</taxon>
    </lineage>
</organism>
<accession>A0ABQ0VW09</accession>
<sequence length="205" mass="23879">MEIISGDLDENSQIEYVETIVVESVNKKYTVLHQQLINLGFTETSDSKSHQSIKELTRVSDLGEESFRLYLNNKRTDKSTRLKLQYHVTLKDLEKKEIVSYYKRLNSFIATIYTDDRNIYSCGSVIFHDMIESNEFLTKIIKTLDVKTMDQQTDQDLHMMTGYTKQLTQYYLENTKKKNLQLASRVRSDGSVYVSIGTPILTIEY</sequence>
<dbReference type="Gene3D" id="3.30.360.40">
    <property type="entry name" value="YwmB-like"/>
    <property type="match status" value="1"/>
</dbReference>
<dbReference type="InterPro" id="IPR036209">
    <property type="entry name" value="YwmB-like_sf"/>
</dbReference>
<proteinExistence type="predicted"/>
<dbReference type="InterPro" id="IPR014794">
    <property type="entry name" value="DUF1779"/>
</dbReference>
<dbReference type="EMBL" id="BJWJ01000028">
    <property type="protein sequence ID" value="GEM05279.1"/>
    <property type="molecule type" value="Genomic_DNA"/>
</dbReference>
<evidence type="ECO:0000313" key="2">
    <source>
        <dbReference type="Proteomes" id="UP000321773"/>
    </source>
</evidence>
<dbReference type="RefSeq" id="WP_222594290.1">
    <property type="nucleotide sequence ID" value="NZ_BJWJ01000028.1"/>
</dbReference>
<comment type="caution">
    <text evidence="1">The sequence shown here is derived from an EMBL/GenBank/DDBJ whole genome shotgun (WGS) entry which is preliminary data.</text>
</comment>
<evidence type="ECO:0000313" key="1">
    <source>
        <dbReference type="EMBL" id="GEM05279.1"/>
    </source>
</evidence>
<evidence type="ECO:0008006" key="3">
    <source>
        <dbReference type="Google" id="ProtNLM"/>
    </source>
</evidence>